<evidence type="ECO:0008006" key="3">
    <source>
        <dbReference type="Google" id="ProtNLM"/>
    </source>
</evidence>
<dbReference type="OrthoDB" id="1069168at2"/>
<name>A0A5B8VL59_9BACT</name>
<dbReference type="Proteomes" id="UP000321291">
    <property type="component" value="Chromosome"/>
</dbReference>
<protein>
    <recommendedName>
        <fullName evidence="3">DUF2283 domain-containing protein</fullName>
    </recommendedName>
</protein>
<reference evidence="1 2" key="1">
    <citation type="journal article" date="2017" name="Int. J. Syst. Evol. Microbiol.">
        <title>Arachidicoccus ginsenosidivorans sp. nov., with ginsenoside-converting activity isolated from ginseng cultivating soil.</title>
        <authorList>
            <person name="Siddiqi M.Z."/>
            <person name="Aslam Z."/>
            <person name="Im W.T."/>
        </authorList>
    </citation>
    <scope>NUCLEOTIDE SEQUENCE [LARGE SCALE GENOMIC DNA]</scope>
    <source>
        <strain evidence="1 2">Gsoil 809</strain>
    </source>
</reference>
<organism evidence="1 2">
    <name type="scientific">Arachidicoccus ginsenosidivorans</name>
    <dbReference type="NCBI Taxonomy" id="496057"/>
    <lineage>
        <taxon>Bacteria</taxon>
        <taxon>Pseudomonadati</taxon>
        <taxon>Bacteroidota</taxon>
        <taxon>Chitinophagia</taxon>
        <taxon>Chitinophagales</taxon>
        <taxon>Chitinophagaceae</taxon>
        <taxon>Arachidicoccus</taxon>
    </lineage>
</organism>
<proteinExistence type="predicted"/>
<evidence type="ECO:0000313" key="2">
    <source>
        <dbReference type="Proteomes" id="UP000321291"/>
    </source>
</evidence>
<sequence>MDFQYDSKNDQLFINFTELTLQPVPGVLDKTFPAELQSEIGLLFSENGHLTGLEISPASKYFDDKKLAKYAQNENLTAAIKDTGLQPLSAQQYSASNASVLFEDKERDAHFGAIQQGSNTYKFGWVTDRNTPTIKWLDGHTCAVGIDKNFAIVNFQDDAIVLAPKLNTSFVELKVNNNILLVITQLEIFKISKDSYEIIATYDLPDFFVSIEILGDIYKVHCFDDSEITIA</sequence>
<dbReference type="KEGG" id="agi:FSB73_09910"/>
<accession>A0A5B8VL59</accession>
<keyword evidence="2" id="KW-1185">Reference proteome</keyword>
<dbReference type="AlphaFoldDB" id="A0A5B8VL59"/>
<dbReference type="RefSeq" id="WP_146781434.1">
    <property type="nucleotide sequence ID" value="NZ_CP042434.1"/>
</dbReference>
<dbReference type="EMBL" id="CP042434">
    <property type="protein sequence ID" value="QEC71933.1"/>
    <property type="molecule type" value="Genomic_DNA"/>
</dbReference>
<gene>
    <name evidence="1" type="ORF">FSB73_09910</name>
</gene>
<evidence type="ECO:0000313" key="1">
    <source>
        <dbReference type="EMBL" id="QEC71933.1"/>
    </source>
</evidence>